<feature type="transmembrane region" description="Helical" evidence="13">
    <location>
        <begin position="34"/>
        <end position="58"/>
    </location>
</feature>
<dbReference type="InterPro" id="IPR039731">
    <property type="entry name" value="Rce1"/>
</dbReference>
<feature type="transmembrane region" description="Helical" evidence="13">
    <location>
        <begin position="141"/>
        <end position="164"/>
    </location>
</feature>
<protein>
    <recommendedName>
        <fullName evidence="12">CAAX prenyl protease 2</fullName>
        <ecNumber evidence="11">3.4.26.1</ecNumber>
    </recommendedName>
    <alternativeName>
        <fullName evidence="9">Farnesylated proteins-converting enzyme 2</fullName>
    </alternativeName>
</protein>
<keyword evidence="4 13" id="KW-0812">Transmembrane</keyword>
<proteinExistence type="inferred from homology"/>
<gene>
    <name evidence="15" type="primary">409333</name>
    <name evidence="17" type="synonym">LOC409333</name>
</gene>
<comment type="similarity">
    <text evidence="2">Belongs to the peptidase U48 family.</text>
</comment>
<evidence type="ECO:0000256" key="9">
    <source>
        <dbReference type="ARBA" id="ARBA00032607"/>
    </source>
</evidence>
<dbReference type="OrthoDB" id="271604at2759"/>
<keyword evidence="16" id="KW-1185">Reference proteome</keyword>
<evidence type="ECO:0000256" key="5">
    <source>
        <dbReference type="ARBA" id="ARBA00022801"/>
    </source>
</evidence>
<dbReference type="PANTHER" id="PTHR13046:SF0">
    <property type="entry name" value="CAAX PRENYL PROTEASE 2"/>
    <property type="match status" value="1"/>
</dbReference>
<keyword evidence="3 17" id="KW-0645">Protease</keyword>
<evidence type="ECO:0000313" key="17">
    <source>
        <dbReference type="RefSeq" id="XP_016767828.1"/>
    </source>
</evidence>
<evidence type="ECO:0000256" key="10">
    <source>
        <dbReference type="ARBA" id="ARBA00047280"/>
    </source>
</evidence>
<organism evidence="15">
    <name type="scientific">Apis mellifera</name>
    <name type="common">Honeybee</name>
    <dbReference type="NCBI Taxonomy" id="7460"/>
    <lineage>
        <taxon>Eukaryota</taxon>
        <taxon>Metazoa</taxon>
        <taxon>Ecdysozoa</taxon>
        <taxon>Arthropoda</taxon>
        <taxon>Hexapoda</taxon>
        <taxon>Insecta</taxon>
        <taxon>Pterygota</taxon>
        <taxon>Neoptera</taxon>
        <taxon>Endopterygota</taxon>
        <taxon>Hymenoptera</taxon>
        <taxon>Apocrita</taxon>
        <taxon>Aculeata</taxon>
        <taxon>Apoidea</taxon>
        <taxon>Anthophila</taxon>
        <taxon>Apidae</taxon>
        <taxon>Apis</taxon>
    </lineage>
</organism>
<evidence type="ECO:0000256" key="11">
    <source>
        <dbReference type="ARBA" id="ARBA00049729"/>
    </source>
</evidence>
<name>A0A7M7IKF5_APIME</name>
<evidence type="ECO:0000256" key="4">
    <source>
        <dbReference type="ARBA" id="ARBA00022692"/>
    </source>
</evidence>
<dbReference type="GO" id="GO:0004222">
    <property type="term" value="F:metalloendopeptidase activity"/>
    <property type="evidence" value="ECO:0007669"/>
    <property type="project" value="InterPro"/>
</dbReference>
<keyword evidence="8 13" id="KW-0472">Membrane</keyword>
<reference evidence="15" key="1">
    <citation type="submission" date="2021-01" db="UniProtKB">
        <authorList>
            <consortium name="EnsemblMetazoa"/>
        </authorList>
    </citation>
    <scope>IDENTIFICATION</scope>
    <source>
        <strain evidence="15">DH4</strain>
    </source>
</reference>
<keyword evidence="6" id="KW-0256">Endoplasmic reticulum</keyword>
<evidence type="ECO:0000256" key="3">
    <source>
        <dbReference type="ARBA" id="ARBA00022670"/>
    </source>
</evidence>
<keyword evidence="5" id="KW-0378">Hydrolase</keyword>
<evidence type="ECO:0000313" key="15">
    <source>
        <dbReference type="EnsemblMetazoa" id="XP_016767828"/>
    </source>
</evidence>
<evidence type="ECO:0000256" key="1">
    <source>
        <dbReference type="ARBA" id="ARBA00004477"/>
    </source>
</evidence>
<feature type="transmembrane region" description="Helical" evidence="13">
    <location>
        <begin position="102"/>
        <end position="129"/>
    </location>
</feature>
<dbReference type="GO" id="GO:0071586">
    <property type="term" value="P:CAAX-box protein processing"/>
    <property type="evidence" value="ECO:0007669"/>
    <property type="project" value="InterPro"/>
</dbReference>
<sequence>MSLISPALLYFGMNEKVFQKATIWELLGLRWPGLIQAIIMPLLLTMILFLGPICVQGFNGLWRLYTEPMYWFGSVRTIIWWRNLVVAPLAEEWTFRACMLPLLLQCFTPTTAIFICPLFFGVAHFHHVVDRVKAGMNLKHALFISCFQFAFTTLFGAYAAFLFAKTGHLAAPFTAHSFCNHMGCPDLSEVVAVKDPLKRAGLFSLFVIGLVAWCFLLTPMTNPRLFYNNLFWHKNFI</sequence>
<dbReference type="Proteomes" id="UP000005203">
    <property type="component" value="Linkage group LG5"/>
</dbReference>
<keyword evidence="7 13" id="KW-1133">Transmembrane helix</keyword>
<dbReference type="EC" id="3.4.26.1" evidence="11"/>
<dbReference type="InterPro" id="IPR003675">
    <property type="entry name" value="Rce1/LyrA-like_dom"/>
</dbReference>
<evidence type="ECO:0000259" key="14">
    <source>
        <dbReference type="Pfam" id="PF02517"/>
    </source>
</evidence>
<evidence type="ECO:0000256" key="2">
    <source>
        <dbReference type="ARBA" id="ARBA00006897"/>
    </source>
</evidence>
<evidence type="ECO:0000256" key="13">
    <source>
        <dbReference type="SAM" id="Phobius"/>
    </source>
</evidence>
<dbReference type="GO" id="GO:0005789">
    <property type="term" value="C:endoplasmic reticulum membrane"/>
    <property type="evidence" value="ECO:0007669"/>
    <property type="project" value="UniProtKB-SubCell"/>
</dbReference>
<evidence type="ECO:0000256" key="6">
    <source>
        <dbReference type="ARBA" id="ARBA00022824"/>
    </source>
</evidence>
<dbReference type="EnsemblMetazoa" id="XM_016912339">
    <property type="protein sequence ID" value="XP_016767828"/>
    <property type="gene ID" value="LOC409333"/>
</dbReference>
<evidence type="ECO:0000256" key="7">
    <source>
        <dbReference type="ARBA" id="ARBA00022989"/>
    </source>
</evidence>
<accession>A0A7M7IKF5</accession>
<comment type="catalytic activity">
    <reaction evidence="10">
        <text>Hydrolyzes the peptide bond -P2-(S-farnesyl or geranylgeranyl)C-P1'-P2'-P3'-COOH where P1' and P2' are amino acids with aliphatic sidechains and P3' is any C-terminal residue.</text>
        <dbReference type="EC" id="3.4.26.1"/>
    </reaction>
</comment>
<evidence type="ECO:0000256" key="12">
    <source>
        <dbReference type="ARBA" id="ARBA00049763"/>
    </source>
</evidence>
<comment type="subcellular location">
    <subcellularLocation>
        <location evidence="1">Endoplasmic reticulum membrane</location>
        <topology evidence="1">Multi-pass membrane protein</topology>
    </subcellularLocation>
</comment>
<dbReference type="AlphaFoldDB" id="A0A7M7IKF5"/>
<feature type="transmembrane region" description="Helical" evidence="13">
    <location>
        <begin position="200"/>
        <end position="218"/>
    </location>
</feature>
<feature type="domain" description="CAAX prenyl protease 2/Lysostaphin resistance protein A-like" evidence="14">
    <location>
        <begin position="77"/>
        <end position="182"/>
    </location>
</feature>
<dbReference type="RefSeq" id="XP_016767828.1">
    <property type="nucleotide sequence ID" value="XM_016912339.2"/>
</dbReference>
<dbReference type="PANTHER" id="PTHR13046">
    <property type="entry name" value="PROTEASE U48 CAAX PRENYL PROTEASE RCE1"/>
    <property type="match status" value="1"/>
</dbReference>
<evidence type="ECO:0000313" key="16">
    <source>
        <dbReference type="Proteomes" id="UP000005203"/>
    </source>
</evidence>
<reference evidence="17" key="2">
    <citation type="submission" date="2025-04" db="UniProtKB">
        <authorList>
            <consortium name="RefSeq"/>
        </authorList>
    </citation>
    <scope>IDENTIFICATION</scope>
    <source>
        <strain evidence="17">DH4</strain>
        <tissue evidence="17">Whole body</tissue>
    </source>
</reference>
<accession>A0A8B7KJ82</accession>
<evidence type="ECO:0000256" key="8">
    <source>
        <dbReference type="ARBA" id="ARBA00023136"/>
    </source>
</evidence>
<dbReference type="Pfam" id="PF02517">
    <property type="entry name" value="Rce1-like"/>
    <property type="match status" value="1"/>
</dbReference>